<evidence type="ECO:0000256" key="1">
    <source>
        <dbReference type="ARBA" id="ARBA00004571"/>
    </source>
</evidence>
<evidence type="ECO:0000256" key="4">
    <source>
        <dbReference type="ARBA" id="ARBA00022692"/>
    </source>
</evidence>
<evidence type="ECO:0000259" key="10">
    <source>
        <dbReference type="Pfam" id="PF07715"/>
    </source>
</evidence>
<dbReference type="GO" id="GO:0015344">
    <property type="term" value="F:siderophore uptake transmembrane transporter activity"/>
    <property type="evidence" value="ECO:0007669"/>
    <property type="project" value="TreeGrafter"/>
</dbReference>
<protein>
    <recommendedName>
        <fullName evidence="10">TonB-dependent receptor plug domain-containing protein</fullName>
    </recommendedName>
</protein>
<evidence type="ECO:0000256" key="6">
    <source>
        <dbReference type="ARBA" id="ARBA00023004"/>
    </source>
</evidence>
<dbReference type="InterPro" id="IPR012910">
    <property type="entry name" value="Plug_dom"/>
</dbReference>
<dbReference type="EMBL" id="UINC01059795">
    <property type="protein sequence ID" value="SVB83600.1"/>
    <property type="molecule type" value="Genomic_DNA"/>
</dbReference>
<evidence type="ECO:0000256" key="2">
    <source>
        <dbReference type="ARBA" id="ARBA00022448"/>
    </source>
</evidence>
<keyword evidence="8" id="KW-0472">Membrane</keyword>
<feature type="non-terminal residue" evidence="11">
    <location>
        <position position="474"/>
    </location>
</feature>
<dbReference type="PANTHER" id="PTHR32552:SF68">
    <property type="entry name" value="FERRICHROME OUTER MEMBRANE TRANSPORTER_PHAGE RECEPTOR"/>
    <property type="match status" value="1"/>
</dbReference>
<evidence type="ECO:0000256" key="5">
    <source>
        <dbReference type="ARBA" id="ARBA00022729"/>
    </source>
</evidence>
<dbReference type="Gene3D" id="2.40.170.20">
    <property type="entry name" value="TonB-dependent receptor, beta-barrel domain"/>
    <property type="match status" value="1"/>
</dbReference>
<organism evidence="11">
    <name type="scientific">marine metagenome</name>
    <dbReference type="NCBI Taxonomy" id="408172"/>
    <lineage>
        <taxon>unclassified sequences</taxon>
        <taxon>metagenomes</taxon>
        <taxon>ecological metagenomes</taxon>
    </lineage>
</organism>
<dbReference type="Gene3D" id="2.170.130.10">
    <property type="entry name" value="TonB-dependent receptor, plug domain"/>
    <property type="match status" value="1"/>
</dbReference>
<dbReference type="InterPro" id="IPR037066">
    <property type="entry name" value="Plug_dom_sf"/>
</dbReference>
<evidence type="ECO:0000313" key="11">
    <source>
        <dbReference type="EMBL" id="SVB83600.1"/>
    </source>
</evidence>
<feature type="domain" description="TonB-dependent receptor plug" evidence="10">
    <location>
        <begin position="18"/>
        <end position="124"/>
    </location>
</feature>
<comment type="subcellular location">
    <subcellularLocation>
        <location evidence="1">Cell outer membrane</location>
        <topology evidence="1">Multi-pass membrane protein</topology>
    </subcellularLocation>
</comment>
<evidence type="ECO:0000256" key="9">
    <source>
        <dbReference type="ARBA" id="ARBA00023237"/>
    </source>
</evidence>
<gene>
    <name evidence="11" type="ORF">METZ01_LOCUS236454</name>
</gene>
<feature type="non-terminal residue" evidence="11">
    <location>
        <position position="1"/>
    </location>
</feature>
<evidence type="ECO:0000256" key="3">
    <source>
        <dbReference type="ARBA" id="ARBA00022496"/>
    </source>
</evidence>
<proteinExistence type="predicted"/>
<name>A0A382H8K5_9ZZZZ</name>
<dbReference type="AlphaFoldDB" id="A0A382H8K5"/>
<dbReference type="InterPro" id="IPR039426">
    <property type="entry name" value="TonB-dep_rcpt-like"/>
</dbReference>
<reference evidence="11" key="1">
    <citation type="submission" date="2018-05" db="EMBL/GenBank/DDBJ databases">
        <authorList>
            <person name="Lanie J.A."/>
            <person name="Ng W.-L."/>
            <person name="Kazmierczak K.M."/>
            <person name="Andrzejewski T.M."/>
            <person name="Davidsen T.M."/>
            <person name="Wayne K.J."/>
            <person name="Tettelin H."/>
            <person name="Glass J.I."/>
            <person name="Rusch D."/>
            <person name="Podicherti R."/>
            <person name="Tsui H.-C.T."/>
            <person name="Winkler M.E."/>
        </authorList>
    </citation>
    <scope>NUCLEOTIDE SEQUENCE</scope>
</reference>
<keyword evidence="7" id="KW-0406">Ion transport</keyword>
<dbReference type="GO" id="GO:0009279">
    <property type="term" value="C:cell outer membrane"/>
    <property type="evidence" value="ECO:0007669"/>
    <property type="project" value="UniProtKB-SubCell"/>
</dbReference>
<sequence length="474" mass="54006">LEGDEINVSASRAVLGVTPVSFSNLSAKEIETRYSAEDAPMVLSTEPGIWSYSESGNGTGYSYLSIRGFDQSRISVMLDGVPLNDNESHQVYWVDHGDILADAQNVQIQRGIGNSLYGSSAFGGSINVNSQIASDKREIDLSIGSGEWKTKRYRTRYRSGKDLGENLNMTLRVSNISSDGYRNNHSSKQNGMFFGLEHLGARFTNQFRALIGHENTQLSWDGIHMNDIEDRAKRRLGSKAYTDDFLQQVYSVNTYGKLTKNIFLRNVSYLVIGKGYYEIAKSGQNYYSYNLDGNNQYTDLQEQNMLTDLLRRKWIKNNYYGLVPTFTWTSDQLRVDIGVEMRFYTGDHFGEVTNFSNPTLYSTLGEDWYRYYQYLAKKNSITSFTHFLWHPQNQPFTLTADFQSQKHHWTLNQKTIGHASGHSLSADWDFFNPRLGMVWAIGDSMHVFVNWGKSQKEPADNQIIQADDVWSAPV</sequence>
<keyword evidence="2" id="KW-0813">Transport</keyword>
<accession>A0A382H8K5</accession>
<evidence type="ECO:0000256" key="7">
    <source>
        <dbReference type="ARBA" id="ARBA00023065"/>
    </source>
</evidence>
<dbReference type="InterPro" id="IPR036942">
    <property type="entry name" value="Beta-barrel_TonB_sf"/>
</dbReference>
<evidence type="ECO:0000256" key="8">
    <source>
        <dbReference type="ARBA" id="ARBA00023136"/>
    </source>
</evidence>
<keyword evidence="9" id="KW-0998">Cell outer membrane</keyword>
<dbReference type="SUPFAM" id="SSF56935">
    <property type="entry name" value="Porins"/>
    <property type="match status" value="1"/>
</dbReference>
<keyword evidence="5" id="KW-0732">Signal</keyword>
<keyword evidence="3" id="KW-0410">Iron transport</keyword>
<dbReference type="PANTHER" id="PTHR32552">
    <property type="entry name" value="FERRICHROME IRON RECEPTOR-RELATED"/>
    <property type="match status" value="1"/>
</dbReference>
<keyword evidence="4" id="KW-0812">Transmembrane</keyword>
<dbReference type="Pfam" id="PF07715">
    <property type="entry name" value="Plug"/>
    <property type="match status" value="1"/>
</dbReference>
<keyword evidence="6" id="KW-0408">Iron</keyword>